<organism evidence="1">
    <name type="scientific">Anguilla anguilla</name>
    <name type="common">European freshwater eel</name>
    <name type="synonym">Muraena anguilla</name>
    <dbReference type="NCBI Taxonomy" id="7936"/>
    <lineage>
        <taxon>Eukaryota</taxon>
        <taxon>Metazoa</taxon>
        <taxon>Chordata</taxon>
        <taxon>Craniata</taxon>
        <taxon>Vertebrata</taxon>
        <taxon>Euteleostomi</taxon>
        <taxon>Actinopterygii</taxon>
        <taxon>Neopterygii</taxon>
        <taxon>Teleostei</taxon>
        <taxon>Anguilliformes</taxon>
        <taxon>Anguillidae</taxon>
        <taxon>Anguilla</taxon>
    </lineage>
</organism>
<dbReference type="EMBL" id="GBXM01043178">
    <property type="protein sequence ID" value="JAH65399.1"/>
    <property type="molecule type" value="Transcribed_RNA"/>
</dbReference>
<sequence>MSSFEYFRELYKG</sequence>
<reference evidence="1" key="1">
    <citation type="submission" date="2014-11" db="EMBL/GenBank/DDBJ databases">
        <authorList>
            <person name="Amaro Gonzalez C."/>
        </authorList>
    </citation>
    <scope>NUCLEOTIDE SEQUENCE</scope>
</reference>
<accession>A0A0E9UHR9</accession>
<protein>
    <submittedName>
        <fullName evidence="1">Uncharacterized protein</fullName>
    </submittedName>
</protein>
<evidence type="ECO:0000313" key="1">
    <source>
        <dbReference type="EMBL" id="JAH65399.1"/>
    </source>
</evidence>
<name>A0A0E9UHR9_ANGAN</name>
<reference evidence="1" key="2">
    <citation type="journal article" date="2015" name="Fish Shellfish Immunol.">
        <title>Early steps in the European eel (Anguilla anguilla)-Vibrio vulnificus interaction in the gills: Role of the RtxA13 toxin.</title>
        <authorList>
            <person name="Callol A."/>
            <person name="Pajuelo D."/>
            <person name="Ebbesson L."/>
            <person name="Teles M."/>
            <person name="MacKenzie S."/>
            <person name="Amaro C."/>
        </authorList>
    </citation>
    <scope>NUCLEOTIDE SEQUENCE</scope>
</reference>
<proteinExistence type="predicted"/>